<dbReference type="GO" id="GO:0033744">
    <property type="term" value="F:L-methionine:thioredoxin-disulfide S-oxidoreductase activity"/>
    <property type="evidence" value="ECO:0007669"/>
    <property type="project" value="RHEA"/>
</dbReference>
<evidence type="ECO:0000256" key="5">
    <source>
        <dbReference type="HAMAP-Rule" id="MF_01401"/>
    </source>
</evidence>
<dbReference type="InterPro" id="IPR036509">
    <property type="entry name" value="Met_Sox_Rdtase_MsrA_sf"/>
</dbReference>
<sequence length="297" mass="34221">MKTEADFILSEKAVLQMINDPEDILNDIYNLILNPATRDWERKQLLTAKKAAETGRPLKGALSDLEYQLRPLAARNNLTADLSDFYLKLTNNASSEAKFDLSRHYEKDPDYVDRAIFAGGCFWCMVEPFENKPGILLVLSGYTGGHTQNPSYEEVLQGGTGHVEAVEIIFDTRIVHYEDLVALYWQLTDPTDALRQFADRGDNYRPVIFVRDAKQRQIAQASKTALAKSGLYDQPIVTAIEPAGTFWPAENFHQQFYKKNPRRYKQLERSRHTYQAYQHLRAKIHLFFRRLSRRANS</sequence>
<dbReference type="HOGENOM" id="CLU_031040_4_1_9"/>
<accession>G9WES5</accession>
<dbReference type="STRING" id="336988.NT96_03805"/>
<reference evidence="7 8" key="1">
    <citation type="journal article" date="2012" name="PLoS ONE">
        <title>Functional divergence in the genus oenococcus as predicted by genome sequencing of the newly-described species, Oenococcus kitaharae.</title>
        <authorList>
            <person name="Borneman A.R."/>
            <person name="McCarthy J.M."/>
            <person name="Chambers P.J."/>
            <person name="Bartowsky E.J."/>
        </authorList>
    </citation>
    <scope>NUCLEOTIDE SEQUENCE [LARGE SCALE GENOMIC DNA]</scope>
    <source>
        <strain evidence="8">DSM17330</strain>
    </source>
</reference>
<comment type="caution">
    <text evidence="7">The sequence shown here is derived from an EMBL/GenBank/DDBJ whole genome shotgun (WGS) entry which is preliminary data.</text>
</comment>
<feature type="active site" evidence="5">
    <location>
        <position position="121"/>
    </location>
</feature>
<dbReference type="HAMAP" id="MF_01401">
    <property type="entry name" value="MsrA"/>
    <property type="match status" value="1"/>
</dbReference>
<dbReference type="GO" id="GO:0030153">
    <property type="term" value="P:bacteriocin immunity"/>
    <property type="evidence" value="ECO:0007669"/>
    <property type="project" value="InterPro"/>
</dbReference>
<evidence type="ECO:0000256" key="1">
    <source>
        <dbReference type="ARBA" id="ARBA00005591"/>
    </source>
</evidence>
<comment type="similarity">
    <text evidence="1 5">Belongs to the MsrA Met sulfoxide reductase family.</text>
</comment>
<dbReference type="SUPFAM" id="SSF55068">
    <property type="entry name" value="Peptide methionine sulfoxide reductase"/>
    <property type="match status" value="1"/>
</dbReference>
<evidence type="ECO:0000259" key="6">
    <source>
        <dbReference type="Pfam" id="PF01625"/>
    </source>
</evidence>
<comment type="function">
    <text evidence="5">Has an important function as a repair enzyme for proteins that have been inactivated by oxidation. Catalyzes the reversible oxidation-reduction of methionine sulfoxide in proteins to methionine.</text>
</comment>
<proteinExistence type="inferred from homology"/>
<evidence type="ECO:0000256" key="3">
    <source>
        <dbReference type="ARBA" id="ARBA00047806"/>
    </source>
</evidence>
<dbReference type="InterPro" id="IPR002569">
    <property type="entry name" value="Met_Sox_Rdtase_MsrA_dom"/>
</dbReference>
<keyword evidence="2 5" id="KW-0560">Oxidoreductase</keyword>
<dbReference type="Pfam" id="PF08951">
    <property type="entry name" value="EntA_Immun"/>
    <property type="match status" value="1"/>
</dbReference>
<dbReference type="eggNOG" id="COG0225">
    <property type="taxonomic scope" value="Bacteria"/>
</dbReference>
<dbReference type="RefSeq" id="WP_007744394.1">
    <property type="nucleotide sequence ID" value="NZ_CM001398.1"/>
</dbReference>
<evidence type="ECO:0000256" key="2">
    <source>
        <dbReference type="ARBA" id="ARBA00023002"/>
    </source>
</evidence>
<dbReference type="Gene3D" id="3.30.1060.10">
    <property type="entry name" value="Peptide methionine sulphoxide reductase MsrA"/>
    <property type="match status" value="1"/>
</dbReference>
<dbReference type="InterPro" id="IPR015046">
    <property type="entry name" value="LciA_Immunity-like"/>
</dbReference>
<dbReference type="PANTHER" id="PTHR43774:SF1">
    <property type="entry name" value="PEPTIDE METHIONINE SULFOXIDE REDUCTASE MSRA 2"/>
    <property type="match status" value="1"/>
</dbReference>
<protein>
    <recommendedName>
        <fullName evidence="5">Peptide methionine sulfoxide reductase MsrA</fullName>
        <shortName evidence="5">Protein-methionine-S-oxide reductase</shortName>
        <ecNumber evidence="5">1.8.4.11</ecNumber>
    </recommendedName>
    <alternativeName>
        <fullName evidence="5">Peptide-methionine (S)-S-oxide reductase</fullName>
        <shortName evidence="5">Peptide Met(O) reductase</shortName>
    </alternativeName>
</protein>
<evidence type="ECO:0000256" key="4">
    <source>
        <dbReference type="ARBA" id="ARBA00048782"/>
    </source>
</evidence>
<dbReference type="NCBIfam" id="TIGR00401">
    <property type="entry name" value="msrA"/>
    <property type="match status" value="1"/>
</dbReference>
<dbReference type="GO" id="GO:0008113">
    <property type="term" value="F:peptide-methionine (S)-S-oxide reductase activity"/>
    <property type="evidence" value="ECO:0007669"/>
    <property type="project" value="UniProtKB-UniRule"/>
</dbReference>
<organism evidence="7 8">
    <name type="scientific">Oenococcus kitaharae DSM 17330</name>
    <dbReference type="NCBI Taxonomy" id="1045004"/>
    <lineage>
        <taxon>Bacteria</taxon>
        <taxon>Bacillati</taxon>
        <taxon>Bacillota</taxon>
        <taxon>Bacilli</taxon>
        <taxon>Lactobacillales</taxon>
        <taxon>Lactobacillaceae</taxon>
        <taxon>Oenococcus</taxon>
    </lineage>
</organism>
<dbReference type="Pfam" id="PF01625">
    <property type="entry name" value="PMSR"/>
    <property type="match status" value="1"/>
</dbReference>
<feature type="domain" description="Peptide methionine sulphoxide reductase MsrA" evidence="6">
    <location>
        <begin position="115"/>
        <end position="265"/>
    </location>
</feature>
<dbReference type="CDD" id="cd21059">
    <property type="entry name" value="LciA-like"/>
    <property type="match status" value="1"/>
</dbReference>
<evidence type="ECO:0000313" key="8">
    <source>
        <dbReference type="Proteomes" id="UP000004959"/>
    </source>
</evidence>
<dbReference type="Proteomes" id="UP000004959">
    <property type="component" value="Chromosome"/>
</dbReference>
<evidence type="ECO:0000313" key="7">
    <source>
        <dbReference type="EMBL" id="EHN58248.1"/>
    </source>
</evidence>
<name>G9WES5_9LACO</name>
<dbReference type="EMBL" id="AFVZ01000001">
    <property type="protein sequence ID" value="EHN58248.1"/>
    <property type="molecule type" value="Genomic_DNA"/>
</dbReference>
<dbReference type="EC" id="1.8.4.11" evidence="5"/>
<comment type="catalytic activity">
    <reaction evidence="4 5">
        <text>[thioredoxin]-disulfide + L-methionine + H2O = L-methionine (S)-S-oxide + [thioredoxin]-dithiol</text>
        <dbReference type="Rhea" id="RHEA:19993"/>
        <dbReference type="Rhea" id="RHEA-COMP:10698"/>
        <dbReference type="Rhea" id="RHEA-COMP:10700"/>
        <dbReference type="ChEBI" id="CHEBI:15377"/>
        <dbReference type="ChEBI" id="CHEBI:29950"/>
        <dbReference type="ChEBI" id="CHEBI:50058"/>
        <dbReference type="ChEBI" id="CHEBI:57844"/>
        <dbReference type="ChEBI" id="CHEBI:58772"/>
        <dbReference type="EC" id="1.8.4.11"/>
    </reaction>
</comment>
<gene>
    <name evidence="5" type="primary">msrA</name>
    <name evidence="7" type="ORF">OKIT_0121</name>
</gene>
<dbReference type="PATRIC" id="fig|1045004.4.peg.123"/>
<comment type="catalytic activity">
    <reaction evidence="3 5">
        <text>L-methionyl-[protein] + [thioredoxin]-disulfide + H2O = L-methionyl-(S)-S-oxide-[protein] + [thioredoxin]-dithiol</text>
        <dbReference type="Rhea" id="RHEA:14217"/>
        <dbReference type="Rhea" id="RHEA-COMP:10698"/>
        <dbReference type="Rhea" id="RHEA-COMP:10700"/>
        <dbReference type="Rhea" id="RHEA-COMP:12313"/>
        <dbReference type="Rhea" id="RHEA-COMP:12315"/>
        <dbReference type="ChEBI" id="CHEBI:15377"/>
        <dbReference type="ChEBI" id="CHEBI:16044"/>
        <dbReference type="ChEBI" id="CHEBI:29950"/>
        <dbReference type="ChEBI" id="CHEBI:44120"/>
        <dbReference type="ChEBI" id="CHEBI:50058"/>
        <dbReference type="EC" id="1.8.4.11"/>
    </reaction>
</comment>
<dbReference type="PANTHER" id="PTHR43774">
    <property type="entry name" value="PEPTIDE METHIONINE SULFOXIDE REDUCTASE"/>
    <property type="match status" value="1"/>
</dbReference>
<keyword evidence="8" id="KW-1185">Reference proteome</keyword>
<dbReference type="AlphaFoldDB" id="G9WES5"/>